<reference evidence="2 3" key="1">
    <citation type="submission" date="2016-08" db="EMBL/GenBank/DDBJ databases">
        <authorList>
            <person name="Seilhamer J.J."/>
        </authorList>
    </citation>
    <scope>NUCLEOTIDE SEQUENCE [LARGE SCALE GENOMIC DNA]</scope>
    <source>
        <strain evidence="2 3">CCBAU 10071</strain>
    </source>
</reference>
<protein>
    <submittedName>
        <fullName evidence="2">Uncharacterized protein</fullName>
    </submittedName>
</protein>
<proteinExistence type="predicted"/>
<dbReference type="EMBL" id="FMAE01000055">
    <property type="protein sequence ID" value="SCB53265.1"/>
    <property type="molecule type" value="Genomic_DNA"/>
</dbReference>
<dbReference type="AlphaFoldDB" id="A0A1C3XMQ5"/>
<evidence type="ECO:0000313" key="3">
    <source>
        <dbReference type="Proteomes" id="UP000183174"/>
    </source>
</evidence>
<dbReference type="Proteomes" id="UP000183174">
    <property type="component" value="Unassembled WGS sequence"/>
</dbReference>
<evidence type="ECO:0000313" key="1">
    <source>
        <dbReference type="EMBL" id="SCB53265.1"/>
    </source>
</evidence>
<feature type="non-terminal residue" evidence="2">
    <location>
        <position position="68"/>
    </location>
</feature>
<organism evidence="2 3">
    <name type="scientific">Bradyrhizobium yuanmingense</name>
    <dbReference type="NCBI Taxonomy" id="108015"/>
    <lineage>
        <taxon>Bacteria</taxon>
        <taxon>Pseudomonadati</taxon>
        <taxon>Pseudomonadota</taxon>
        <taxon>Alphaproteobacteria</taxon>
        <taxon>Hyphomicrobiales</taxon>
        <taxon>Nitrobacteraceae</taxon>
        <taxon>Bradyrhizobium</taxon>
    </lineage>
</organism>
<gene>
    <name evidence="1" type="ORF">GA0061099_10556</name>
    <name evidence="2" type="ORF">GA0061099_10738</name>
</gene>
<sequence>MRVPIAEVINVTRAILKGPPYLCDLPSVIRHETVSPVKGVRAGTAKVDYHPVFPHAPSREELRHSQGG</sequence>
<accession>A0A1C3XMQ5</accession>
<name>A0A1C3XMQ5_9BRAD</name>
<evidence type="ECO:0000313" key="2">
    <source>
        <dbReference type="EMBL" id="SCB53572.1"/>
    </source>
</evidence>
<dbReference type="EMBL" id="FMAE01000073">
    <property type="protein sequence ID" value="SCB53572.1"/>
    <property type="molecule type" value="Genomic_DNA"/>
</dbReference>